<accession>A0A0K6HWA2</accession>
<comment type="similarity">
    <text evidence="1 5">Belongs to the thiolase-like superfamily. Thiolase family.</text>
</comment>
<feature type="active site" description="Proton acceptor" evidence="4">
    <location>
        <position position="388"/>
    </location>
</feature>
<keyword evidence="9" id="KW-1185">Reference proteome</keyword>
<dbReference type="Proteomes" id="UP000183900">
    <property type="component" value="Unassembled WGS sequence"/>
</dbReference>
<evidence type="ECO:0000256" key="4">
    <source>
        <dbReference type="PIRSR" id="PIRSR000429-1"/>
    </source>
</evidence>
<dbReference type="AlphaFoldDB" id="A0A0K6HWA2"/>
<feature type="domain" description="Thiolase C-terminal" evidence="7">
    <location>
        <begin position="279"/>
        <end position="401"/>
    </location>
</feature>
<organism evidence="8 9">
    <name type="scientific">Pannonibacter indicus</name>
    <dbReference type="NCBI Taxonomy" id="466044"/>
    <lineage>
        <taxon>Bacteria</taxon>
        <taxon>Pseudomonadati</taxon>
        <taxon>Pseudomonadota</taxon>
        <taxon>Alphaproteobacteria</taxon>
        <taxon>Hyphomicrobiales</taxon>
        <taxon>Stappiaceae</taxon>
        <taxon>Pannonibacter</taxon>
    </lineage>
</organism>
<dbReference type="PROSITE" id="PS00098">
    <property type="entry name" value="THIOLASE_1"/>
    <property type="match status" value="1"/>
</dbReference>
<dbReference type="CDD" id="cd00751">
    <property type="entry name" value="thiolase"/>
    <property type="match status" value="1"/>
</dbReference>
<evidence type="ECO:0000259" key="6">
    <source>
        <dbReference type="Pfam" id="PF00108"/>
    </source>
</evidence>
<feature type="active site" description="Proton acceptor" evidence="4">
    <location>
        <position position="358"/>
    </location>
</feature>
<dbReference type="PROSITE" id="PS00099">
    <property type="entry name" value="THIOLASE_3"/>
    <property type="match status" value="1"/>
</dbReference>
<dbReference type="Gene3D" id="3.40.47.10">
    <property type="match status" value="2"/>
</dbReference>
<reference evidence="9" key="1">
    <citation type="submission" date="2015-08" db="EMBL/GenBank/DDBJ databases">
        <authorList>
            <person name="Varghese N."/>
        </authorList>
    </citation>
    <scope>NUCLEOTIDE SEQUENCE [LARGE SCALE GENOMIC DNA]</scope>
    <source>
        <strain evidence="9">DSM 23407</strain>
    </source>
</reference>
<evidence type="ECO:0000313" key="8">
    <source>
        <dbReference type="EMBL" id="CUA95194.1"/>
    </source>
</evidence>
<dbReference type="Pfam" id="PF02803">
    <property type="entry name" value="Thiolase_C"/>
    <property type="match status" value="1"/>
</dbReference>
<feature type="active site" description="Acyl-thioester intermediate" evidence="4">
    <location>
        <position position="91"/>
    </location>
</feature>
<evidence type="ECO:0000256" key="2">
    <source>
        <dbReference type="ARBA" id="ARBA00022679"/>
    </source>
</evidence>
<keyword evidence="3 5" id="KW-0012">Acyltransferase</keyword>
<dbReference type="GO" id="GO:0003988">
    <property type="term" value="F:acetyl-CoA C-acyltransferase activity"/>
    <property type="evidence" value="ECO:0007669"/>
    <property type="project" value="UniProtKB-ARBA"/>
</dbReference>
<dbReference type="InterPro" id="IPR020616">
    <property type="entry name" value="Thiolase_N"/>
</dbReference>
<dbReference type="PROSITE" id="PS00737">
    <property type="entry name" value="THIOLASE_2"/>
    <property type="match status" value="1"/>
</dbReference>
<gene>
    <name evidence="8" type="ORF">Ga0061067_103475</name>
</gene>
<dbReference type="InterPro" id="IPR020610">
    <property type="entry name" value="Thiolase_AS"/>
</dbReference>
<dbReference type="OrthoDB" id="9764638at2"/>
<dbReference type="PANTHER" id="PTHR43365:SF1">
    <property type="entry name" value="ACETYL-COA C-ACYLTRANSFERASE"/>
    <property type="match status" value="1"/>
</dbReference>
<keyword evidence="2 5" id="KW-0808">Transferase</keyword>
<dbReference type="PIRSF" id="PIRSF000429">
    <property type="entry name" value="Ac-CoA_Ac_transf"/>
    <property type="match status" value="1"/>
</dbReference>
<dbReference type="InterPro" id="IPR020613">
    <property type="entry name" value="Thiolase_CS"/>
</dbReference>
<dbReference type="NCBIfam" id="TIGR01930">
    <property type="entry name" value="AcCoA-C-Actrans"/>
    <property type="match status" value="1"/>
</dbReference>
<dbReference type="InterPro" id="IPR020617">
    <property type="entry name" value="Thiolase_C"/>
</dbReference>
<dbReference type="SUPFAM" id="SSF53901">
    <property type="entry name" value="Thiolase-like"/>
    <property type="match status" value="2"/>
</dbReference>
<protein>
    <submittedName>
        <fullName evidence="8">Acetyl-CoA acetyltransferases</fullName>
    </submittedName>
</protein>
<dbReference type="EMBL" id="CYHE01000003">
    <property type="protein sequence ID" value="CUA95194.1"/>
    <property type="molecule type" value="Genomic_DNA"/>
</dbReference>
<evidence type="ECO:0000259" key="7">
    <source>
        <dbReference type="Pfam" id="PF02803"/>
    </source>
</evidence>
<dbReference type="Pfam" id="PF00108">
    <property type="entry name" value="Thiolase_N"/>
    <property type="match status" value="1"/>
</dbReference>
<sequence length="402" mass="42264">MPEAYVFDHVRTPRGRGKKDGSLHEVTAVRLAAIALEALRDRNKLDTRQVDDLVLGCVDPIGEAGGDIARAAVFAAGYDNSVPGMQINRFCASGLDAVNMAAAQVMSGQHQLVVAGGVESMSRIGIGASGGAWPVDPQVALPSYFMPQGVSADLIATKYGFTRDDCDAYAVESQKRAANAWDKGYFNKSVVPVKDVNGITILARDEHMRPGTDMQSLASLNASFEMMGAMGGFDAVAIAAHPELEKVRHVHHAGNSSGIVDGAAAVLIGSRKAGKSAGLKPRARIRAFANIGSEPALMLTGPVDVTEKLLANSGMKLKDIDLFEINEAFASVVLRYRQAFDLDPSVVNVNGGAIALGHPLGATGAMILGTVLDELERRDLNTALVTLCIGAGMGTATIIERV</sequence>
<dbReference type="RefSeq" id="WP_055455219.1">
    <property type="nucleotide sequence ID" value="NZ_CYHE01000003.1"/>
</dbReference>
<dbReference type="InterPro" id="IPR016039">
    <property type="entry name" value="Thiolase-like"/>
</dbReference>
<evidence type="ECO:0000256" key="5">
    <source>
        <dbReference type="RuleBase" id="RU003557"/>
    </source>
</evidence>
<dbReference type="InterPro" id="IPR002155">
    <property type="entry name" value="Thiolase"/>
</dbReference>
<name>A0A0K6HWA2_9HYPH</name>
<dbReference type="NCBIfam" id="NF006090">
    <property type="entry name" value="PRK08242.1"/>
    <property type="match status" value="1"/>
</dbReference>
<evidence type="ECO:0000313" key="9">
    <source>
        <dbReference type="Proteomes" id="UP000183900"/>
    </source>
</evidence>
<evidence type="ECO:0000256" key="1">
    <source>
        <dbReference type="ARBA" id="ARBA00010982"/>
    </source>
</evidence>
<feature type="domain" description="Thiolase N-terminal" evidence="6">
    <location>
        <begin position="6"/>
        <end position="230"/>
    </location>
</feature>
<proteinExistence type="inferred from homology"/>
<dbReference type="PANTHER" id="PTHR43365">
    <property type="entry name" value="BLR7806 PROTEIN"/>
    <property type="match status" value="1"/>
</dbReference>
<dbReference type="InterPro" id="IPR020615">
    <property type="entry name" value="Thiolase_acyl_enz_int_AS"/>
</dbReference>
<evidence type="ECO:0000256" key="3">
    <source>
        <dbReference type="ARBA" id="ARBA00023315"/>
    </source>
</evidence>